<keyword evidence="12" id="KW-1185">Reference proteome</keyword>
<dbReference type="PANTHER" id="PTHR47971">
    <property type="entry name" value="KINESIN-RELATED PROTEIN 6"/>
    <property type="match status" value="1"/>
</dbReference>
<dbReference type="PROSITE" id="PS00411">
    <property type="entry name" value="KINESIN_MOTOR_1"/>
    <property type="match status" value="1"/>
</dbReference>
<dbReference type="CDD" id="cd01367">
    <property type="entry name" value="KISc_KIF2_like"/>
    <property type="match status" value="1"/>
</dbReference>
<feature type="binding site" evidence="6">
    <location>
        <begin position="89"/>
        <end position="96"/>
    </location>
    <ligand>
        <name>ATP</name>
        <dbReference type="ChEBI" id="CHEBI:30616"/>
    </ligand>
</feature>
<dbReference type="SUPFAM" id="SSF52540">
    <property type="entry name" value="P-loop containing nucleoside triphosphate hydrolases"/>
    <property type="match status" value="1"/>
</dbReference>
<dbReference type="InterPro" id="IPR036961">
    <property type="entry name" value="Kinesin_motor_dom_sf"/>
</dbReference>
<feature type="region of interest" description="Disordered" evidence="8">
    <location>
        <begin position="320"/>
        <end position="412"/>
    </location>
</feature>
<evidence type="ECO:0000313" key="11">
    <source>
        <dbReference type="EMBL" id="CCD17145.1"/>
    </source>
</evidence>
<protein>
    <recommendedName>
        <fullName evidence="7">Kinesin-like protein</fullName>
    </recommendedName>
</protein>
<dbReference type="VEuPathDB" id="TriTrypDB:TcIL3000_0_19920"/>
<dbReference type="PRINTS" id="PR00380">
    <property type="entry name" value="KINESINHEAVY"/>
</dbReference>
<evidence type="ECO:0000313" key="10">
    <source>
        <dbReference type="EMBL" id="CCC95141.1"/>
    </source>
</evidence>
<evidence type="ECO:0000256" key="2">
    <source>
        <dbReference type="ARBA" id="ARBA00022741"/>
    </source>
</evidence>
<dbReference type="EMBL" id="HE575324">
    <property type="protein sequence ID" value="CCC95141.1"/>
    <property type="molecule type" value="Genomic_DNA"/>
</dbReference>
<dbReference type="PROSITE" id="PS50067">
    <property type="entry name" value="KINESIN_MOTOR_2"/>
    <property type="match status" value="1"/>
</dbReference>
<keyword evidence="3 6" id="KW-0067">ATP-binding</keyword>
<evidence type="ECO:0000256" key="3">
    <source>
        <dbReference type="ARBA" id="ARBA00022840"/>
    </source>
</evidence>
<dbReference type="InterPro" id="IPR001752">
    <property type="entry name" value="Kinesin_motor_dom"/>
</dbReference>
<sequence length="565" mass="62870">MSSSRICVAVRKRPIVDVDKDIVVAQSPHLVVNEPKVKYDLTPYTERHQFTYDCVLDENSNNSLVYQHCCSKLIDTIFNNGNATCFAYGQTGSGKTHTMLGNDHEAGLYAIAAKEIFSRSAPLNCDVYVSFYEIYGRKIFDLLNNKERLVAREDAEKVINICGLTEHKVTDIHGLFDIISRGSTYRAAGQTSANNESSRSHAVLQIEVRDPNNRRSKCVGRISFIDLAGNERGADTFDCDRKTRMEGAEINKSLLALKECIRALGMGKSHVPFRGSILTEVLRDSFVGNSRTTMIATISPTSTHCVNTLNTLRYTQRVKDLTMDQKPAPSDKVERRPVRKVKPFEPPPPLKARPEWVDNFGANDEERAGEEEPNEPTDSSKASPKARANKAAGGAVANNVPSVGASGKGRVKKHEVIVRDPKIATIVQNHISALEEESDESEDEDEEAGAGAVLQDALAKSEERQVRRVHAHVVEEIAKAEEKLVALHRRHIDAKMTGIKEEIRAIQAFEESDSVDEYVNRVRTLLVRQKQDVETILDLLNGITGMLREEEELSCTLNSSMKKRS</sequence>
<evidence type="ECO:0000256" key="7">
    <source>
        <dbReference type="RuleBase" id="RU000394"/>
    </source>
</evidence>
<keyword evidence="2 6" id="KW-0547">Nucleotide-binding</keyword>
<dbReference type="Pfam" id="PF00225">
    <property type="entry name" value="Kinesin"/>
    <property type="match status" value="1"/>
</dbReference>
<dbReference type="InterPro" id="IPR019821">
    <property type="entry name" value="Kinesin_motor_CS"/>
</dbReference>
<dbReference type="Gene3D" id="3.40.850.10">
    <property type="entry name" value="Kinesin motor domain"/>
    <property type="match status" value="1"/>
</dbReference>
<reference evidence="11 12" key="2">
    <citation type="journal article" date="2012" name="Proc. Natl. Acad. Sci. U.S.A.">
        <title>Antigenic diversity is generated by distinct evolutionary mechanisms in African trypanosome species.</title>
        <authorList>
            <person name="Jackson A.P."/>
            <person name="Berry A."/>
            <person name="Aslett M."/>
            <person name="Allison H.C."/>
            <person name="Burton P."/>
            <person name="Vavrova-Anderson J."/>
            <person name="Brown R."/>
            <person name="Browne H."/>
            <person name="Corton N."/>
            <person name="Hauser H."/>
            <person name="Gamble J."/>
            <person name="Gilderthorp R."/>
            <person name="Marcello L."/>
            <person name="McQuillan J."/>
            <person name="Otto T.D."/>
            <person name="Quail M.A."/>
            <person name="Sanders M.J."/>
            <person name="van Tonder A."/>
            <person name="Ginger M.L."/>
            <person name="Field M.C."/>
            <person name="Barry J.D."/>
            <person name="Hertz-Fowler C."/>
            <person name="Berriman M."/>
        </authorList>
    </citation>
    <scope>NUCLEOTIDE SEQUENCE [LARGE SCALE GENOMIC DNA]</scope>
    <source>
        <strain evidence="11 12">IL3000</strain>
    </source>
</reference>
<name>F9WIJ7_TRYCI</name>
<dbReference type="PANTHER" id="PTHR47971:SF4">
    <property type="entry name" value="KINESIN-LIKE PROTEIN"/>
    <property type="match status" value="1"/>
</dbReference>
<proteinExistence type="inferred from homology"/>
<dbReference type="GO" id="GO:0005874">
    <property type="term" value="C:microtubule"/>
    <property type="evidence" value="ECO:0007669"/>
    <property type="project" value="UniProtKB-KW"/>
</dbReference>
<evidence type="ECO:0000256" key="5">
    <source>
        <dbReference type="ARBA" id="ARBA00061030"/>
    </source>
</evidence>
<dbReference type="GO" id="GO:0005524">
    <property type="term" value="F:ATP binding"/>
    <property type="evidence" value="ECO:0007669"/>
    <property type="project" value="UniProtKB-UniRule"/>
</dbReference>
<feature type="compositionally biased region" description="Basic and acidic residues" evidence="8">
    <location>
        <begin position="320"/>
        <end position="336"/>
    </location>
</feature>
<keyword evidence="1 7" id="KW-0493">Microtubule</keyword>
<dbReference type="InterPro" id="IPR027640">
    <property type="entry name" value="Kinesin-like_fam"/>
</dbReference>
<evidence type="ECO:0000313" key="12">
    <source>
        <dbReference type="Proteomes" id="UP000000702"/>
    </source>
</evidence>
<reference evidence="12" key="1">
    <citation type="submission" date="2011-07" db="EMBL/GenBank/DDBJ databases">
        <title>Divergent evolution of antigenic variation in African trypanosomes.</title>
        <authorList>
            <person name="Jackson A.P."/>
            <person name="Berry A."/>
            <person name="Allison H.C."/>
            <person name="Burton P."/>
            <person name="Anderson J."/>
            <person name="Aslett M."/>
            <person name="Brown R."/>
            <person name="Corton N."/>
            <person name="Harris D."/>
            <person name="Hauser H."/>
            <person name="Gamble J."/>
            <person name="Gilderthorp R."/>
            <person name="McQuillan J."/>
            <person name="Quail M.A."/>
            <person name="Sanders M."/>
            <person name="Van Tonder A."/>
            <person name="Ginger M.L."/>
            <person name="Donelson J.E."/>
            <person name="Field M.C."/>
            <person name="Barry J.D."/>
            <person name="Berriman M."/>
            <person name="Hertz-Fowler C."/>
        </authorList>
    </citation>
    <scope>NUCLEOTIDE SEQUENCE [LARGE SCALE GENOMIC DNA]</scope>
    <source>
        <strain evidence="12">IL3000</strain>
    </source>
</reference>
<evidence type="ECO:0000256" key="6">
    <source>
        <dbReference type="PROSITE-ProRule" id="PRU00283"/>
    </source>
</evidence>
<evidence type="ECO:0000256" key="8">
    <source>
        <dbReference type="SAM" id="MobiDB-lite"/>
    </source>
</evidence>
<dbReference type="AlphaFoldDB" id="F9WIJ7"/>
<dbReference type="FunFam" id="3.40.850.10:FF:000012">
    <property type="entry name" value="Kinesin-like protein"/>
    <property type="match status" value="1"/>
</dbReference>
<accession>F9WIJ7</accession>
<dbReference type="SMART" id="SM00129">
    <property type="entry name" value="KISc"/>
    <property type="match status" value="1"/>
</dbReference>
<dbReference type="InterPro" id="IPR027417">
    <property type="entry name" value="P-loop_NTPase"/>
</dbReference>
<gene>
    <name evidence="11" type="ORF">TCIL3000_0_19920</name>
    <name evidence="10" type="ORF">TCIL3000_11_5550</name>
</gene>
<comment type="similarity">
    <text evidence="5">Belongs to the TRAFAC class myosin-kinesin ATPase superfamily. Kinesin family. KIN-13 subfamily.</text>
</comment>
<dbReference type="VEuPathDB" id="TriTrypDB:TcIL3000.11.5550"/>
<organism evidence="11 12">
    <name type="scientific">Trypanosoma congolense (strain IL3000)</name>
    <dbReference type="NCBI Taxonomy" id="1068625"/>
    <lineage>
        <taxon>Eukaryota</taxon>
        <taxon>Discoba</taxon>
        <taxon>Euglenozoa</taxon>
        <taxon>Kinetoplastea</taxon>
        <taxon>Metakinetoplastina</taxon>
        <taxon>Trypanosomatida</taxon>
        <taxon>Trypanosomatidae</taxon>
        <taxon>Trypanosoma</taxon>
        <taxon>Nannomonas</taxon>
    </lineage>
</organism>
<keyword evidence="4 6" id="KW-0505">Motor protein</keyword>
<dbReference type="GO" id="GO:0007018">
    <property type="term" value="P:microtubule-based movement"/>
    <property type="evidence" value="ECO:0007669"/>
    <property type="project" value="InterPro"/>
</dbReference>
<feature type="domain" description="Kinesin motor" evidence="9">
    <location>
        <begin position="5"/>
        <end position="321"/>
    </location>
</feature>
<dbReference type="Proteomes" id="UP000000702">
    <property type="component" value="Unassembled WGS sequence"/>
</dbReference>
<dbReference type="EMBL" id="CAEQ01002606">
    <property type="protein sequence ID" value="CCD17145.1"/>
    <property type="molecule type" value="Genomic_DNA"/>
</dbReference>
<feature type="compositionally biased region" description="Low complexity" evidence="8">
    <location>
        <begin position="385"/>
        <end position="405"/>
    </location>
</feature>
<dbReference type="GO" id="GO:0007019">
    <property type="term" value="P:microtubule depolymerization"/>
    <property type="evidence" value="ECO:0007669"/>
    <property type="project" value="TreeGrafter"/>
</dbReference>
<evidence type="ECO:0000256" key="1">
    <source>
        <dbReference type="ARBA" id="ARBA00022701"/>
    </source>
</evidence>
<evidence type="ECO:0000256" key="4">
    <source>
        <dbReference type="ARBA" id="ARBA00023175"/>
    </source>
</evidence>
<dbReference type="GO" id="GO:0008017">
    <property type="term" value="F:microtubule binding"/>
    <property type="evidence" value="ECO:0007669"/>
    <property type="project" value="InterPro"/>
</dbReference>
<dbReference type="GO" id="GO:0003777">
    <property type="term" value="F:microtubule motor activity"/>
    <property type="evidence" value="ECO:0007669"/>
    <property type="project" value="InterPro"/>
</dbReference>
<dbReference type="OMA" id="TERHQFT"/>
<evidence type="ECO:0000259" key="9">
    <source>
        <dbReference type="PROSITE" id="PS50067"/>
    </source>
</evidence>